<feature type="transmembrane region" description="Helical" evidence="7">
    <location>
        <begin position="29"/>
        <end position="45"/>
    </location>
</feature>
<evidence type="ECO:0000259" key="8">
    <source>
        <dbReference type="Pfam" id="PF02706"/>
    </source>
</evidence>
<dbReference type="GO" id="GO:0005886">
    <property type="term" value="C:plasma membrane"/>
    <property type="evidence" value="ECO:0007669"/>
    <property type="project" value="UniProtKB-SubCell"/>
</dbReference>
<comment type="subcellular location">
    <subcellularLocation>
        <location evidence="1">Cell membrane</location>
        <topology evidence="1">Multi-pass membrane protein</topology>
    </subcellularLocation>
</comment>
<keyword evidence="5 7" id="KW-0472">Membrane</keyword>
<comment type="caution">
    <text evidence="9">The sequence shown here is derived from an EMBL/GenBank/DDBJ whole genome shotgun (WGS) entry which is preliminary data.</text>
</comment>
<dbReference type="AlphaFoldDB" id="A0A917MIM4"/>
<evidence type="ECO:0000256" key="2">
    <source>
        <dbReference type="ARBA" id="ARBA00022475"/>
    </source>
</evidence>
<dbReference type="EMBL" id="BMES01000002">
    <property type="protein sequence ID" value="GGH21420.1"/>
    <property type="molecule type" value="Genomic_DNA"/>
</dbReference>
<keyword evidence="10" id="KW-1185">Reference proteome</keyword>
<keyword evidence="6" id="KW-0175">Coiled coil</keyword>
<keyword evidence="3 7" id="KW-0812">Transmembrane</keyword>
<feature type="coiled-coil region" evidence="6">
    <location>
        <begin position="316"/>
        <end position="403"/>
    </location>
</feature>
<organism evidence="9 10">
    <name type="scientific">Alsobacter metallidurans</name>
    <dbReference type="NCBI Taxonomy" id="340221"/>
    <lineage>
        <taxon>Bacteria</taxon>
        <taxon>Pseudomonadati</taxon>
        <taxon>Pseudomonadota</taxon>
        <taxon>Alphaproteobacteria</taxon>
        <taxon>Hyphomicrobiales</taxon>
        <taxon>Alsobacteraceae</taxon>
        <taxon>Alsobacter</taxon>
    </lineage>
</organism>
<protein>
    <submittedName>
        <fullName evidence="9">LPS biosynthesis protein</fullName>
    </submittedName>
</protein>
<reference evidence="9" key="2">
    <citation type="submission" date="2020-09" db="EMBL/GenBank/DDBJ databases">
        <authorList>
            <person name="Sun Q."/>
            <person name="Zhou Y."/>
        </authorList>
    </citation>
    <scope>NUCLEOTIDE SEQUENCE</scope>
    <source>
        <strain evidence="9">CGMCC 1.12214</strain>
    </source>
</reference>
<evidence type="ECO:0000256" key="6">
    <source>
        <dbReference type="SAM" id="Coils"/>
    </source>
</evidence>
<sequence length="731" mass="77078">MADAGPVPANGGDLDAGQLGRALRRRSPLILLATLIVFGLTAFWVNTATPRYTADARILLQPGDNYYTRPGQSAERDLQIDEREVASQVLLVTSRDLAKRAVDRLQLKGNPEFDTSASVVGVVKSGLVYLGLARASENEQLIDRFVERVTAFPVGQTRVLAIEFTSSDPVLAARGANAIADIYLELQEEAKLRVAQKASSWLNGAIEPLRQKVADAEAKVEAFRSGAGLLVATNNATLQQQQLAELNTQLNQVRGAQADSQAKAKLLREALAGGRTLDVSDVANNDLVRKLVTDRTTAKAQIALESRSLGPGHPRMKELQAQLADIDAQISAAALKAVRTLENDARVAQARVDALASALDATKQQSIAAGEKDVELRALEREARSQREQLEAMMTRYREATARDVKDASPPDARIVQRADPPVAPSFPKKGPMIIIATLATLLVMTVWVICAELLSGRAFGPVPVSYAPTFPLGAGAVPAAQPAAVAPVVAAAEPAWRPRLRPAEPGDLASAQHALAPAEHALARLAADAAQRRPAEPPREMRDGSVSLADAASAFDVAIGSGTVRRCLVTPIGGAPARDLALALGRRLASARRLALIDADTAGRETTAGFAELISGHASFIQVIHRDPASRLHLVSSGALTADAITSQAAGVELALGALSQTYDAVMVATPPAEERSILRVLAQCADMAVLAVGPNASADEVADAAASLSAWGLRVVRLSVDRAQNVEAA</sequence>
<dbReference type="GO" id="GO:0004713">
    <property type="term" value="F:protein tyrosine kinase activity"/>
    <property type="evidence" value="ECO:0007669"/>
    <property type="project" value="TreeGrafter"/>
</dbReference>
<dbReference type="PANTHER" id="PTHR32309:SF13">
    <property type="entry name" value="FERRIC ENTEROBACTIN TRANSPORT PROTEIN FEPE"/>
    <property type="match status" value="1"/>
</dbReference>
<keyword evidence="4 7" id="KW-1133">Transmembrane helix</keyword>
<evidence type="ECO:0000256" key="3">
    <source>
        <dbReference type="ARBA" id="ARBA00022692"/>
    </source>
</evidence>
<keyword evidence="2" id="KW-1003">Cell membrane</keyword>
<dbReference type="Gene3D" id="3.40.50.300">
    <property type="entry name" value="P-loop containing nucleotide triphosphate hydrolases"/>
    <property type="match status" value="1"/>
</dbReference>
<feature type="domain" description="Polysaccharide chain length determinant N-terminal" evidence="8">
    <location>
        <begin position="14"/>
        <end position="104"/>
    </location>
</feature>
<evidence type="ECO:0000256" key="5">
    <source>
        <dbReference type="ARBA" id="ARBA00023136"/>
    </source>
</evidence>
<dbReference type="InterPro" id="IPR003856">
    <property type="entry name" value="LPS_length_determ_N"/>
</dbReference>
<reference evidence="9" key="1">
    <citation type="journal article" date="2014" name="Int. J. Syst. Evol. Microbiol.">
        <title>Complete genome sequence of Corynebacterium casei LMG S-19264T (=DSM 44701T), isolated from a smear-ripened cheese.</title>
        <authorList>
            <consortium name="US DOE Joint Genome Institute (JGI-PGF)"/>
            <person name="Walter F."/>
            <person name="Albersmeier A."/>
            <person name="Kalinowski J."/>
            <person name="Ruckert C."/>
        </authorList>
    </citation>
    <scope>NUCLEOTIDE SEQUENCE</scope>
    <source>
        <strain evidence="9">CGMCC 1.12214</strain>
    </source>
</reference>
<dbReference type="SUPFAM" id="SSF52540">
    <property type="entry name" value="P-loop containing nucleoside triphosphate hydrolases"/>
    <property type="match status" value="1"/>
</dbReference>
<accession>A0A917MIM4</accession>
<evidence type="ECO:0000256" key="4">
    <source>
        <dbReference type="ARBA" id="ARBA00022989"/>
    </source>
</evidence>
<evidence type="ECO:0000313" key="10">
    <source>
        <dbReference type="Proteomes" id="UP000603912"/>
    </source>
</evidence>
<dbReference type="Proteomes" id="UP000603912">
    <property type="component" value="Unassembled WGS sequence"/>
</dbReference>
<proteinExistence type="predicted"/>
<name>A0A917MIM4_9HYPH</name>
<evidence type="ECO:0000256" key="7">
    <source>
        <dbReference type="SAM" id="Phobius"/>
    </source>
</evidence>
<dbReference type="InterPro" id="IPR050445">
    <property type="entry name" value="Bact_polysacc_biosynth/exp"/>
</dbReference>
<evidence type="ECO:0000256" key="1">
    <source>
        <dbReference type="ARBA" id="ARBA00004651"/>
    </source>
</evidence>
<dbReference type="RefSeq" id="WP_188518153.1">
    <property type="nucleotide sequence ID" value="NZ_BMES01000002.1"/>
</dbReference>
<evidence type="ECO:0000313" key="9">
    <source>
        <dbReference type="EMBL" id="GGH21420.1"/>
    </source>
</evidence>
<dbReference type="InterPro" id="IPR027417">
    <property type="entry name" value="P-loop_NTPase"/>
</dbReference>
<dbReference type="Pfam" id="PF02706">
    <property type="entry name" value="Wzz"/>
    <property type="match status" value="1"/>
</dbReference>
<gene>
    <name evidence="9" type="ORF">GCM10007036_25690</name>
</gene>
<dbReference type="PANTHER" id="PTHR32309">
    <property type="entry name" value="TYROSINE-PROTEIN KINASE"/>
    <property type="match status" value="1"/>
</dbReference>